<protein>
    <submittedName>
        <fullName evidence="1">Uncharacterized protein</fullName>
    </submittedName>
</protein>
<evidence type="ECO:0000313" key="2">
    <source>
        <dbReference type="Proteomes" id="UP001208689"/>
    </source>
</evidence>
<proteinExistence type="predicted"/>
<sequence>MVNQKQEPREKSYSLHSKISEDYRSKIKKMALKYGSIQKVIEEALDLLQVKCAMEDKFEKEKIERSAMDEYRLSHLMLNDFKMMAVGRRTFLSYIESIPDAPIHENNAIELIEWFYNHKYHITALSLFQILDAIKKLWIAGNYFTGCQIQALEGNQIQSSKKFKVIFTHDFNGKKYGMYWSKYFTYVLSSPPNDFIVSDLVVRNQSFYFFVQETQTRKPEHQ</sequence>
<dbReference type="Proteomes" id="UP001208689">
    <property type="component" value="Chromosome"/>
</dbReference>
<accession>A0ABY6HVU5</accession>
<keyword evidence="2" id="KW-1185">Reference proteome</keyword>
<gene>
    <name evidence="1" type="ORF">NEF87_003910</name>
</gene>
<dbReference type="EMBL" id="CP104013">
    <property type="protein sequence ID" value="UYP47625.1"/>
    <property type="molecule type" value="Genomic_DNA"/>
</dbReference>
<evidence type="ECO:0000313" key="1">
    <source>
        <dbReference type="EMBL" id="UYP47625.1"/>
    </source>
</evidence>
<organism evidence="1 2">
    <name type="scientific">Candidatus Lokiarchaeum ossiferum</name>
    <dbReference type="NCBI Taxonomy" id="2951803"/>
    <lineage>
        <taxon>Archaea</taxon>
        <taxon>Promethearchaeati</taxon>
        <taxon>Promethearchaeota</taxon>
        <taxon>Promethearchaeia</taxon>
        <taxon>Promethearchaeales</taxon>
        <taxon>Promethearchaeaceae</taxon>
        <taxon>Candidatus Lokiarchaeum</taxon>
    </lineage>
</organism>
<reference evidence="1" key="1">
    <citation type="submission" date="2022-09" db="EMBL/GenBank/DDBJ databases">
        <title>Actin cytoskeleton and complex cell architecture in an #Asgard archaeon.</title>
        <authorList>
            <person name="Ponce Toledo R.I."/>
            <person name="Schleper C."/>
            <person name="Rodrigues Oliveira T."/>
            <person name="Wollweber F."/>
            <person name="Xu J."/>
            <person name="Rittmann S."/>
            <person name="Klingl A."/>
            <person name="Pilhofer M."/>
        </authorList>
    </citation>
    <scope>NUCLEOTIDE SEQUENCE</scope>
    <source>
        <strain evidence="1">B-35</strain>
    </source>
</reference>
<name>A0ABY6HVU5_9ARCH</name>